<dbReference type="InParanoid" id="A7RWB1"/>
<dbReference type="Pfam" id="PF01195">
    <property type="entry name" value="Pept_tRNA_hydro"/>
    <property type="match status" value="1"/>
</dbReference>
<keyword evidence="2" id="KW-0378">Hydrolase</keyword>
<keyword evidence="1" id="KW-0820">tRNA-binding</keyword>
<dbReference type="SUPFAM" id="SSF53178">
    <property type="entry name" value="Peptidyl-tRNA hydrolase-like"/>
    <property type="match status" value="1"/>
</dbReference>
<dbReference type="FunFam" id="3.40.50.1470:FF:000005">
    <property type="entry name" value="Peptidyl-tRNA hydrolase"/>
    <property type="match status" value="1"/>
</dbReference>
<dbReference type="PANTHER" id="PTHR17224:SF1">
    <property type="entry name" value="PEPTIDYL-TRNA HYDROLASE"/>
    <property type="match status" value="1"/>
</dbReference>
<name>A7RWB1_NEMVE</name>
<dbReference type="HOGENOM" id="CLU_062456_2_2_1"/>
<organism evidence="4 5">
    <name type="scientific">Nematostella vectensis</name>
    <name type="common">Starlet sea anemone</name>
    <dbReference type="NCBI Taxonomy" id="45351"/>
    <lineage>
        <taxon>Eukaryota</taxon>
        <taxon>Metazoa</taxon>
        <taxon>Cnidaria</taxon>
        <taxon>Anthozoa</taxon>
        <taxon>Hexacorallia</taxon>
        <taxon>Actiniaria</taxon>
        <taxon>Edwardsiidae</taxon>
        <taxon>Nematostella</taxon>
    </lineage>
</organism>
<evidence type="ECO:0008006" key="6">
    <source>
        <dbReference type="Google" id="ProtNLM"/>
    </source>
</evidence>
<dbReference type="GO" id="GO:0000049">
    <property type="term" value="F:tRNA binding"/>
    <property type="evidence" value="ECO:0007669"/>
    <property type="project" value="UniProtKB-KW"/>
</dbReference>
<dbReference type="PhylomeDB" id="A7RWB1"/>
<dbReference type="eggNOG" id="KOG2255">
    <property type="taxonomic scope" value="Eukaryota"/>
</dbReference>
<dbReference type="GO" id="GO:0004045">
    <property type="term" value="F:peptidyl-tRNA hydrolase activity"/>
    <property type="evidence" value="ECO:0000318"/>
    <property type="project" value="GO_Central"/>
</dbReference>
<dbReference type="PANTHER" id="PTHR17224">
    <property type="entry name" value="PEPTIDYL-TRNA HYDROLASE"/>
    <property type="match status" value="1"/>
</dbReference>
<keyword evidence="3" id="KW-0694">RNA-binding</keyword>
<evidence type="ECO:0000256" key="1">
    <source>
        <dbReference type="ARBA" id="ARBA00022555"/>
    </source>
</evidence>
<accession>A7RWB1</accession>
<dbReference type="Proteomes" id="UP000001593">
    <property type="component" value="Unassembled WGS sequence"/>
</dbReference>
<dbReference type="EMBL" id="DS469546">
    <property type="protein sequence ID" value="EDO44232.1"/>
    <property type="molecule type" value="Genomic_DNA"/>
</dbReference>
<dbReference type="NCBIfam" id="TIGR00447">
    <property type="entry name" value="pth"/>
    <property type="match status" value="1"/>
</dbReference>
<dbReference type="OMA" id="HDELQVP"/>
<evidence type="ECO:0000313" key="4">
    <source>
        <dbReference type="EMBL" id="EDO44232.1"/>
    </source>
</evidence>
<dbReference type="OrthoDB" id="1711136at2759"/>
<feature type="non-terminal residue" evidence="4">
    <location>
        <position position="1"/>
    </location>
</feature>
<protein>
    <recommendedName>
        <fullName evidence="6">Peptidyl-tRNA hydrolase</fullName>
    </recommendedName>
</protein>
<dbReference type="CDD" id="cd00462">
    <property type="entry name" value="PTH"/>
    <property type="match status" value="1"/>
</dbReference>
<reference evidence="4 5" key="1">
    <citation type="journal article" date="2007" name="Science">
        <title>Sea anemone genome reveals ancestral eumetazoan gene repertoire and genomic organization.</title>
        <authorList>
            <person name="Putnam N.H."/>
            <person name="Srivastava M."/>
            <person name="Hellsten U."/>
            <person name="Dirks B."/>
            <person name="Chapman J."/>
            <person name="Salamov A."/>
            <person name="Terry A."/>
            <person name="Shapiro H."/>
            <person name="Lindquist E."/>
            <person name="Kapitonov V.V."/>
            <person name="Jurka J."/>
            <person name="Genikhovich G."/>
            <person name="Grigoriev I.V."/>
            <person name="Lucas S.M."/>
            <person name="Steele R.E."/>
            <person name="Finnerty J.R."/>
            <person name="Technau U."/>
            <person name="Martindale M.Q."/>
            <person name="Rokhsar D.S."/>
        </authorList>
    </citation>
    <scope>NUCLEOTIDE SEQUENCE [LARGE SCALE GENOMIC DNA]</scope>
    <source>
        <strain evidence="5">CH2 X CH6</strain>
    </source>
</reference>
<evidence type="ECO:0000256" key="2">
    <source>
        <dbReference type="ARBA" id="ARBA00022801"/>
    </source>
</evidence>
<evidence type="ECO:0000313" key="5">
    <source>
        <dbReference type="Proteomes" id="UP000001593"/>
    </source>
</evidence>
<gene>
    <name evidence="4" type="ORF">NEMVEDRAFT_v1g95660</name>
</gene>
<dbReference type="STRING" id="45351.A7RWB1"/>
<sequence>VVGLGNHSMPNTRHSVGMAVVNHLAEKLGAEWSFSKKYQGYLAMTQIPQQNIILLKPKLLMNVNGRSIVRVVSAYNIQPSHVILVHDELDKALGKFSIKYGGSAGGHKGVKSSINQLMSLEMVRLRVGIGRPVDRSQVSDYVLQDFSESEKPILTCVLEECSQTILNYLHPSDDTT</sequence>
<dbReference type="Gene3D" id="3.40.50.1470">
    <property type="entry name" value="Peptidyl-tRNA hydrolase"/>
    <property type="match status" value="1"/>
</dbReference>
<dbReference type="KEGG" id="nve:5516254"/>
<dbReference type="InterPro" id="IPR001328">
    <property type="entry name" value="Pept_tRNA_hydro"/>
</dbReference>
<dbReference type="InterPro" id="IPR036416">
    <property type="entry name" value="Pept_tRNA_hydro_sf"/>
</dbReference>
<proteinExistence type="predicted"/>
<evidence type="ECO:0000256" key="3">
    <source>
        <dbReference type="ARBA" id="ARBA00022884"/>
    </source>
</evidence>
<feature type="non-terminal residue" evidence="4">
    <location>
        <position position="176"/>
    </location>
</feature>
<keyword evidence="5" id="KW-1185">Reference proteome</keyword>
<dbReference type="AlphaFoldDB" id="A7RWB1"/>